<feature type="compositionally biased region" description="Basic residues" evidence="1">
    <location>
        <begin position="142"/>
        <end position="152"/>
    </location>
</feature>
<accession>A0A1R1PV52</accession>
<organism evidence="2 3">
    <name type="scientific">Zancudomyces culisetae</name>
    <name type="common">Gut fungus</name>
    <name type="synonym">Smittium culisetae</name>
    <dbReference type="NCBI Taxonomy" id="1213189"/>
    <lineage>
        <taxon>Eukaryota</taxon>
        <taxon>Fungi</taxon>
        <taxon>Fungi incertae sedis</taxon>
        <taxon>Zoopagomycota</taxon>
        <taxon>Kickxellomycotina</taxon>
        <taxon>Harpellomycetes</taxon>
        <taxon>Harpellales</taxon>
        <taxon>Legeriomycetaceae</taxon>
        <taxon>Zancudomyces</taxon>
    </lineage>
</organism>
<gene>
    <name evidence="2" type="ORF">AX774_g1625</name>
</gene>
<evidence type="ECO:0000313" key="2">
    <source>
        <dbReference type="EMBL" id="OMH84846.1"/>
    </source>
</evidence>
<evidence type="ECO:0000313" key="3">
    <source>
        <dbReference type="Proteomes" id="UP000188320"/>
    </source>
</evidence>
<evidence type="ECO:0000256" key="1">
    <source>
        <dbReference type="SAM" id="MobiDB-lite"/>
    </source>
</evidence>
<feature type="region of interest" description="Disordered" evidence="1">
    <location>
        <begin position="134"/>
        <end position="154"/>
    </location>
</feature>
<name>A0A1R1PV52_ZANCU</name>
<dbReference type="EMBL" id="LSSK01000140">
    <property type="protein sequence ID" value="OMH84846.1"/>
    <property type="molecule type" value="Genomic_DNA"/>
</dbReference>
<dbReference type="Proteomes" id="UP000188320">
    <property type="component" value="Unassembled WGS sequence"/>
</dbReference>
<reference evidence="3" key="1">
    <citation type="submission" date="2017-01" db="EMBL/GenBank/DDBJ databases">
        <authorList>
            <person name="Wang Y."/>
            <person name="White M."/>
            <person name="Kvist S."/>
            <person name="Moncalvo J.-M."/>
        </authorList>
    </citation>
    <scope>NUCLEOTIDE SEQUENCE [LARGE SCALE GENOMIC DNA]</scope>
    <source>
        <strain evidence="3">COL-18-3</strain>
    </source>
</reference>
<protein>
    <submittedName>
        <fullName evidence="2">Uncharacterized protein</fullName>
    </submittedName>
</protein>
<comment type="caution">
    <text evidence="2">The sequence shown here is derived from an EMBL/GenBank/DDBJ whole genome shotgun (WGS) entry which is preliminary data.</text>
</comment>
<sequence>MGFSYSTDKKQRGSGYDFTDTENTKFTFGGLSKSIDEISAKIQQEKGNVENVVQQVDDNSSPKVLDVDNVFQKASKGWDKQKVSNKRAKHTTEGKQKKTLGFLKIMGFFSKKGVKNVTVQKHDAEYTDKLKCSDTKMDSHRPSKKIKTKNKITKKDCTDREEKTLVSGVTMEDSKQDDSESLIKNVTAIEKTQEHHQEYTATRESTDTSENTLIMKTPSLEVGIKIKELDFGSYDLEDFQKYPAPPVTAKINILKEPEKVDKEDESVCGEDAFPECQHKYWVYKIGARQANIDTIERAIAQFEDVNPAMARRTSKFLALYREMSKLETIYEIDEEELATFEVFK</sequence>
<dbReference type="AlphaFoldDB" id="A0A1R1PV52"/>
<feature type="region of interest" description="Disordered" evidence="1">
    <location>
        <begin position="1"/>
        <end position="23"/>
    </location>
</feature>
<keyword evidence="3" id="KW-1185">Reference proteome</keyword>
<proteinExistence type="predicted"/>